<dbReference type="SUPFAM" id="SSF53720">
    <property type="entry name" value="ALDH-like"/>
    <property type="match status" value="1"/>
</dbReference>
<comment type="caution">
    <text evidence="4">The sequence shown here is derived from an EMBL/GenBank/DDBJ whole genome shotgun (WGS) entry which is preliminary data.</text>
</comment>
<gene>
    <name evidence="4" type="ORF">GCM10010191_38580</name>
</gene>
<evidence type="ECO:0000313" key="4">
    <source>
        <dbReference type="EMBL" id="GAA2422980.1"/>
    </source>
</evidence>
<keyword evidence="5" id="KW-1185">Reference proteome</keyword>
<comment type="similarity">
    <text evidence="1">Belongs to the aldehyde dehydrogenase family.</text>
</comment>
<dbReference type="PANTHER" id="PTHR42804">
    <property type="entry name" value="ALDEHYDE DEHYDROGENASE"/>
    <property type="match status" value="1"/>
</dbReference>
<name>A0ABP5WA65_9ACTN</name>
<protein>
    <recommendedName>
        <fullName evidence="3">Aldehyde dehydrogenase domain-containing protein</fullName>
    </recommendedName>
</protein>
<keyword evidence="2" id="KW-0560">Oxidoreductase</keyword>
<dbReference type="InterPro" id="IPR016163">
    <property type="entry name" value="Ald_DH_C"/>
</dbReference>
<evidence type="ECO:0000313" key="5">
    <source>
        <dbReference type="Proteomes" id="UP001501231"/>
    </source>
</evidence>
<dbReference type="RefSeq" id="WP_344590365.1">
    <property type="nucleotide sequence ID" value="NZ_BAAARW010000012.1"/>
</dbReference>
<accession>A0ABP5WA65</accession>
<reference evidence="5" key="1">
    <citation type="journal article" date="2019" name="Int. J. Syst. Evol. Microbiol.">
        <title>The Global Catalogue of Microorganisms (GCM) 10K type strain sequencing project: providing services to taxonomists for standard genome sequencing and annotation.</title>
        <authorList>
            <consortium name="The Broad Institute Genomics Platform"/>
            <consortium name="The Broad Institute Genome Sequencing Center for Infectious Disease"/>
            <person name="Wu L."/>
            <person name="Ma J."/>
        </authorList>
    </citation>
    <scope>NUCLEOTIDE SEQUENCE [LARGE SCALE GENOMIC DNA]</scope>
    <source>
        <strain evidence="5">JCM 3325</strain>
    </source>
</reference>
<dbReference type="EMBL" id="BAAARW010000012">
    <property type="protein sequence ID" value="GAA2422980.1"/>
    <property type="molecule type" value="Genomic_DNA"/>
</dbReference>
<dbReference type="InterPro" id="IPR015590">
    <property type="entry name" value="Aldehyde_DH_dom"/>
</dbReference>
<feature type="domain" description="Aldehyde dehydrogenase" evidence="3">
    <location>
        <begin position="2"/>
        <end position="50"/>
    </location>
</feature>
<dbReference type="InterPro" id="IPR016162">
    <property type="entry name" value="Ald_DH_N"/>
</dbReference>
<organism evidence="4 5">
    <name type="scientific">Actinomadura vinacea</name>
    <dbReference type="NCBI Taxonomy" id="115336"/>
    <lineage>
        <taxon>Bacteria</taxon>
        <taxon>Bacillati</taxon>
        <taxon>Actinomycetota</taxon>
        <taxon>Actinomycetes</taxon>
        <taxon>Streptosporangiales</taxon>
        <taxon>Thermomonosporaceae</taxon>
        <taxon>Actinomadura</taxon>
    </lineage>
</organism>
<dbReference type="Pfam" id="PF00171">
    <property type="entry name" value="Aldedh"/>
    <property type="match status" value="1"/>
</dbReference>
<evidence type="ECO:0000259" key="3">
    <source>
        <dbReference type="Pfam" id="PF00171"/>
    </source>
</evidence>
<dbReference type="InterPro" id="IPR016161">
    <property type="entry name" value="Ald_DH/histidinol_DH"/>
</dbReference>
<dbReference type="Proteomes" id="UP001501231">
    <property type="component" value="Unassembled WGS sequence"/>
</dbReference>
<sequence>MSERLQAGLVSVNTFRPVHWTLPYGGYKQSGIGRENGMAVLSEYVEVKCVVVDYSQDAPEDPFAN</sequence>
<dbReference type="Gene3D" id="3.40.605.10">
    <property type="entry name" value="Aldehyde Dehydrogenase, Chain A, domain 1"/>
    <property type="match status" value="1"/>
</dbReference>
<dbReference type="Gene3D" id="3.40.309.10">
    <property type="entry name" value="Aldehyde Dehydrogenase, Chain A, domain 2"/>
    <property type="match status" value="1"/>
</dbReference>
<evidence type="ECO:0000256" key="1">
    <source>
        <dbReference type="ARBA" id="ARBA00009986"/>
    </source>
</evidence>
<dbReference type="PANTHER" id="PTHR42804:SF1">
    <property type="entry name" value="ALDEHYDE DEHYDROGENASE-RELATED"/>
    <property type="match status" value="1"/>
</dbReference>
<evidence type="ECO:0000256" key="2">
    <source>
        <dbReference type="ARBA" id="ARBA00023002"/>
    </source>
</evidence>
<proteinExistence type="inferred from homology"/>